<dbReference type="EC" id="2.3.-.-" evidence="2"/>
<dbReference type="PANTHER" id="PTHR43138">
    <property type="entry name" value="ACETYLTRANSFERASE, GNAT FAMILY"/>
    <property type="match status" value="1"/>
</dbReference>
<reference evidence="3" key="1">
    <citation type="journal article" date="2019" name="Int. J. Syst. Evol. Microbiol.">
        <title>The Global Catalogue of Microorganisms (GCM) 10K type strain sequencing project: providing services to taxonomists for standard genome sequencing and annotation.</title>
        <authorList>
            <consortium name="The Broad Institute Genomics Platform"/>
            <consortium name="The Broad Institute Genome Sequencing Center for Infectious Disease"/>
            <person name="Wu L."/>
            <person name="Ma J."/>
        </authorList>
    </citation>
    <scope>NUCLEOTIDE SEQUENCE [LARGE SCALE GENOMIC DNA]</scope>
    <source>
        <strain evidence="3">KCTC 62192</strain>
    </source>
</reference>
<keyword evidence="2" id="KW-0808">Transferase</keyword>
<protein>
    <submittedName>
        <fullName evidence="2">GNAT family N-acetyltransferase</fullName>
        <ecNumber evidence="2">2.3.-.-</ecNumber>
    </submittedName>
</protein>
<proteinExistence type="predicted"/>
<dbReference type="InterPro" id="IPR052742">
    <property type="entry name" value="Mito_N-acetyltransferase"/>
</dbReference>
<accession>A0ABV7AC80</accession>
<evidence type="ECO:0000313" key="3">
    <source>
        <dbReference type="Proteomes" id="UP001595443"/>
    </source>
</evidence>
<organism evidence="2 3">
    <name type="scientific">Acidimangrovimonas pyrenivorans</name>
    <dbReference type="NCBI Taxonomy" id="2030798"/>
    <lineage>
        <taxon>Bacteria</taxon>
        <taxon>Pseudomonadati</taxon>
        <taxon>Pseudomonadota</taxon>
        <taxon>Alphaproteobacteria</taxon>
        <taxon>Rhodobacterales</taxon>
        <taxon>Paracoccaceae</taxon>
        <taxon>Acidimangrovimonas</taxon>
    </lineage>
</organism>
<keyword evidence="3" id="KW-1185">Reference proteome</keyword>
<evidence type="ECO:0000259" key="1">
    <source>
        <dbReference type="PROSITE" id="PS51186"/>
    </source>
</evidence>
<dbReference type="RefSeq" id="WP_377831550.1">
    <property type="nucleotide sequence ID" value="NZ_JBHRSK010000003.1"/>
</dbReference>
<dbReference type="CDD" id="cd04301">
    <property type="entry name" value="NAT_SF"/>
    <property type="match status" value="1"/>
</dbReference>
<dbReference type="PANTHER" id="PTHR43138:SF1">
    <property type="entry name" value="N-ACETYLTRANSFERASE ACA1"/>
    <property type="match status" value="1"/>
</dbReference>
<dbReference type="Pfam" id="PF00583">
    <property type="entry name" value="Acetyltransf_1"/>
    <property type="match status" value="1"/>
</dbReference>
<dbReference type="InterPro" id="IPR016181">
    <property type="entry name" value="Acyl_CoA_acyltransferase"/>
</dbReference>
<dbReference type="EMBL" id="JBHRSK010000003">
    <property type="protein sequence ID" value="MFC2966919.1"/>
    <property type="molecule type" value="Genomic_DNA"/>
</dbReference>
<evidence type="ECO:0000313" key="2">
    <source>
        <dbReference type="EMBL" id="MFC2966919.1"/>
    </source>
</evidence>
<feature type="domain" description="N-acetyltransferase" evidence="1">
    <location>
        <begin position="2"/>
        <end position="162"/>
    </location>
</feature>
<dbReference type="InterPro" id="IPR000182">
    <property type="entry name" value="GNAT_dom"/>
</dbReference>
<dbReference type="Proteomes" id="UP001595443">
    <property type="component" value="Unassembled WGS sequence"/>
</dbReference>
<comment type="caution">
    <text evidence="2">The sequence shown here is derived from an EMBL/GenBank/DDBJ whole genome shotgun (WGS) entry which is preliminary data.</text>
</comment>
<dbReference type="PROSITE" id="PS51186">
    <property type="entry name" value="GNAT"/>
    <property type="match status" value="1"/>
</dbReference>
<keyword evidence="2" id="KW-0012">Acyltransferase</keyword>
<name>A0ABV7AC80_9RHOB</name>
<dbReference type="Gene3D" id="3.40.630.30">
    <property type="match status" value="1"/>
</dbReference>
<dbReference type="SUPFAM" id="SSF55729">
    <property type="entry name" value="Acyl-CoA N-acyltransferases (Nat)"/>
    <property type="match status" value="1"/>
</dbReference>
<dbReference type="GO" id="GO:0016746">
    <property type="term" value="F:acyltransferase activity"/>
    <property type="evidence" value="ECO:0007669"/>
    <property type="project" value="UniProtKB-KW"/>
</dbReference>
<sequence>MITLRPATLTEDADTVWAMLEPVFRAGDTYCIDRDISREAALGYWFGAPHSVFVAEEDGEALGTYYLTPNQKGGGAHVANCGFVTAPAARGRGVARKMLEHGLKTARSRGFRAMQFNFVVATNHRAVSIWKSYGFEVAGRLRGAFHHPEQGYVDALVMYKTL</sequence>
<gene>
    <name evidence="2" type="ORF">ACFOES_02330</name>
</gene>